<organism evidence="2 3">
    <name type="scientific">Streptomyces pratensis (strain ATCC 33331 / IAF-45CD)</name>
    <dbReference type="NCBI Taxonomy" id="591167"/>
    <lineage>
        <taxon>Bacteria</taxon>
        <taxon>Bacillati</taxon>
        <taxon>Actinomycetota</taxon>
        <taxon>Actinomycetes</taxon>
        <taxon>Kitasatosporales</taxon>
        <taxon>Streptomycetaceae</taxon>
        <taxon>Streptomyces</taxon>
    </lineage>
</organism>
<dbReference type="Proteomes" id="UP000002066">
    <property type="component" value="Chromosome"/>
</dbReference>
<evidence type="ECO:0000313" key="2">
    <source>
        <dbReference type="EMBL" id="ADW03558.1"/>
    </source>
</evidence>
<dbReference type="KEGG" id="sfa:Sfla_2124"/>
<dbReference type="OrthoDB" id="3398488at2"/>
<accession>A0A8D3WGQ3</accession>
<evidence type="ECO:0000313" key="3">
    <source>
        <dbReference type="Proteomes" id="UP000002066"/>
    </source>
</evidence>
<protein>
    <submittedName>
        <fullName evidence="2">Uncharacterized protein</fullName>
    </submittedName>
</protein>
<gene>
    <name evidence="2" type="ordered locus">Sfla_2124</name>
</gene>
<proteinExistence type="predicted"/>
<dbReference type="AlphaFoldDB" id="A0A8D3WGQ3"/>
<name>A0A8D3WGQ3_STRFA</name>
<dbReference type="EMBL" id="CP002475">
    <property type="protein sequence ID" value="ADW03558.1"/>
    <property type="molecule type" value="Genomic_DNA"/>
</dbReference>
<sequence>MTVDPSDPDTFEDPQPDAPDPEAPEEDSAEQQAAVRPERDEPLTGIDRGTANEADAAEQARVVAQDEDDYR</sequence>
<reference evidence="2 3" key="1">
    <citation type="submission" date="2011-01" db="EMBL/GenBank/DDBJ databases">
        <title>Complete sequence of chromosome of Streptomyces flavogriseus ATCC 33331.</title>
        <authorList>
            <consortium name="US DOE Joint Genome Institute"/>
            <person name="Lucas S."/>
            <person name="Copeland A."/>
            <person name="Lapidus A."/>
            <person name="Cheng J.-F."/>
            <person name="Goodwin L."/>
            <person name="Pitluck S."/>
            <person name="Davenport K."/>
            <person name="Detter J.C."/>
            <person name="Han C."/>
            <person name="Tapia R."/>
            <person name="Land M."/>
            <person name="Hauser L."/>
            <person name="Kyrpides N."/>
            <person name="Ivanova N."/>
            <person name="Ovchinnikova G."/>
            <person name="Pagani I."/>
            <person name="Brumm P."/>
            <person name="Mead D."/>
            <person name="Woyke T."/>
        </authorList>
    </citation>
    <scope>NUCLEOTIDE SEQUENCE [LARGE SCALE GENOMIC DNA]</scope>
    <source>
        <strain evidence="3">ATCC 33331 / IAF-45CD</strain>
    </source>
</reference>
<feature type="region of interest" description="Disordered" evidence="1">
    <location>
        <begin position="1"/>
        <end position="71"/>
    </location>
</feature>
<evidence type="ECO:0000256" key="1">
    <source>
        <dbReference type="SAM" id="MobiDB-lite"/>
    </source>
</evidence>
<feature type="compositionally biased region" description="Acidic residues" evidence="1">
    <location>
        <begin position="1"/>
        <end position="29"/>
    </location>
</feature>